<sequence>MAYFTAPDLTDEKGGSVKQVWGATLGASVGLVAIVAIWMQTGAPGGLASESGPLEWWSWVLLGWATVLWLVNTPPRRWIASAYVPFVLFTLFLRESPYGPWVFDEQVFAARFYTAEGLSIRSVAGGLYAFWAGLAVISLILRGPAALAGAWGARAPWFVIFVAAGCCAVAAQLAEALSDGISAQTTLHAALVLVEEGLEAVFALGLLIAVALGTAVETRQAPRFMALRLKD</sequence>
<feature type="transmembrane region" description="Helical" evidence="1">
    <location>
        <begin position="157"/>
        <end position="177"/>
    </location>
</feature>
<keyword evidence="1" id="KW-0472">Membrane</keyword>
<keyword evidence="1" id="KW-0812">Transmembrane</keyword>
<evidence type="ECO:0000313" key="3">
    <source>
        <dbReference type="Proteomes" id="UP000295701"/>
    </source>
</evidence>
<dbReference type="OrthoDB" id="7866731at2"/>
<dbReference type="EMBL" id="SNAA01000023">
    <property type="protein sequence ID" value="TDL75016.1"/>
    <property type="molecule type" value="Genomic_DNA"/>
</dbReference>
<proteinExistence type="predicted"/>
<gene>
    <name evidence="2" type="ORF">E2L08_15555</name>
</gene>
<evidence type="ECO:0000256" key="1">
    <source>
        <dbReference type="SAM" id="Phobius"/>
    </source>
</evidence>
<feature type="transmembrane region" description="Helical" evidence="1">
    <location>
        <begin position="54"/>
        <end position="71"/>
    </location>
</feature>
<dbReference type="RefSeq" id="WP_133398021.1">
    <property type="nucleotide sequence ID" value="NZ_SNAA01000023.1"/>
</dbReference>
<reference evidence="2 3" key="1">
    <citation type="submission" date="2019-03" db="EMBL/GenBank/DDBJ databases">
        <title>Primorskyibacter sp. SS33 isolated from sediments.</title>
        <authorList>
            <person name="Xunke S."/>
        </authorList>
    </citation>
    <scope>NUCLEOTIDE SEQUENCE [LARGE SCALE GENOMIC DNA]</scope>
    <source>
        <strain evidence="2 3">SS33</strain>
    </source>
</reference>
<protein>
    <submittedName>
        <fullName evidence="2">Uncharacterized protein</fullName>
    </submittedName>
</protein>
<feature type="transmembrane region" description="Helical" evidence="1">
    <location>
        <begin position="197"/>
        <end position="216"/>
    </location>
</feature>
<feature type="transmembrane region" description="Helical" evidence="1">
    <location>
        <begin position="20"/>
        <end position="39"/>
    </location>
</feature>
<dbReference type="AlphaFoldDB" id="A0A4R6A1Y4"/>
<feature type="transmembrane region" description="Helical" evidence="1">
    <location>
        <begin position="78"/>
        <end position="94"/>
    </location>
</feature>
<comment type="caution">
    <text evidence="2">The sequence shown here is derived from an EMBL/GenBank/DDBJ whole genome shotgun (WGS) entry which is preliminary data.</text>
</comment>
<keyword evidence="1" id="KW-1133">Transmembrane helix</keyword>
<evidence type="ECO:0000313" key="2">
    <source>
        <dbReference type="EMBL" id="TDL75016.1"/>
    </source>
</evidence>
<dbReference type="Proteomes" id="UP000295701">
    <property type="component" value="Unassembled WGS sequence"/>
</dbReference>
<feature type="transmembrane region" description="Helical" evidence="1">
    <location>
        <begin position="128"/>
        <end position="150"/>
    </location>
</feature>
<accession>A0A4R6A1Y4</accession>
<organism evidence="2 3">
    <name type="scientific">Palleronia sediminis</name>
    <dbReference type="NCBI Taxonomy" id="2547833"/>
    <lineage>
        <taxon>Bacteria</taxon>
        <taxon>Pseudomonadati</taxon>
        <taxon>Pseudomonadota</taxon>
        <taxon>Alphaproteobacteria</taxon>
        <taxon>Rhodobacterales</taxon>
        <taxon>Roseobacteraceae</taxon>
        <taxon>Palleronia</taxon>
    </lineage>
</organism>
<name>A0A4R6A1Y4_9RHOB</name>
<keyword evidence="3" id="KW-1185">Reference proteome</keyword>